<evidence type="ECO:0000313" key="2">
    <source>
        <dbReference type="Proteomes" id="UP000005408"/>
    </source>
</evidence>
<keyword evidence="2" id="KW-1185">Reference proteome</keyword>
<dbReference type="EnsemblMetazoa" id="G20064.1">
    <property type="protein sequence ID" value="G20064.1:cds"/>
    <property type="gene ID" value="G20064"/>
</dbReference>
<dbReference type="PANTHER" id="PTHR31751:SF7">
    <property type="entry name" value="THAP-TYPE DOMAIN-CONTAINING PROTEIN"/>
    <property type="match status" value="1"/>
</dbReference>
<proteinExistence type="predicted"/>
<evidence type="ECO:0000313" key="1">
    <source>
        <dbReference type="EnsemblMetazoa" id="G20064.1:cds"/>
    </source>
</evidence>
<protein>
    <submittedName>
        <fullName evidence="1">Uncharacterized protein</fullName>
    </submittedName>
</protein>
<dbReference type="Proteomes" id="UP000005408">
    <property type="component" value="Unassembled WGS sequence"/>
</dbReference>
<dbReference type="AlphaFoldDB" id="A0A8W8JMF4"/>
<dbReference type="PANTHER" id="PTHR31751">
    <property type="entry name" value="SI:CH211-108C17.2-RELATED-RELATED"/>
    <property type="match status" value="1"/>
</dbReference>
<sequence length="694" mass="79925">MLRPRKGFFLTKRNYVHRRLAKSEGYSPPRKQALIVTPQRDTIMTSTPGTSRSSLLTKPILDITRISSTETDNAGNTDSCMSGIEEISSRRPTKAIFKESCSFINPFDLTIDVTEVERSQGTDNEEDEDYEPSFDITLREGMEITIAPDDHDDDDEDDVEEESEDFHPACLSTTCNRIETREEVQEFLGDHPCITYCNQLLNLARINMPETCTNKDCGAEVEVVKEVVASAVYLIWVCQKGHRLHRWCSQPILNRRVHSGDLMIAASVVLSGSNFQKFSMFAKFLQLPILSKSTFYRMQRHYIVPSVGEHWIDHQNSVLEDFRGSDLVILGDGRMDSPGHCAQYCSYTFMEYTTKRILCIITLDKRMTEKKSTNLEKACFVKGLEFLLSKDMKVVEVVTDAHLQISSLMKKEYPNIKHSFDVWHGTKNLGKKIIKAGQDKKNKGLLAWTKDVVNHYWYTAQISSSVEDFKGTWIGVLHHVVNVHEWVLPYSSTNRCEHGPLTSEKEKGWLERDSPAHVALRHIVLDKRLLNNIPYYLNFRSTAELENFQNLILMYASKRHSYTPPVYQCRNILAALDHNGHLDRTVITNKDGSVRYQRVFQKKSSRWSVTPCKIHKEYKYIPQVVQRILQKRLDDDIGMNRIVALEVDDPRRVSAHLAPIPPPPTRQIVNEQKSRFKPQEDLDKTIDYWMESNV</sequence>
<name>A0A8W8JMF4_MAGGI</name>
<reference evidence="1" key="1">
    <citation type="submission" date="2022-08" db="UniProtKB">
        <authorList>
            <consortium name="EnsemblMetazoa"/>
        </authorList>
    </citation>
    <scope>IDENTIFICATION</scope>
    <source>
        <strain evidence="1">05x7-T-G4-1.051#20</strain>
    </source>
</reference>
<accession>A0A8W8JMF4</accession>
<organism evidence="1 2">
    <name type="scientific">Magallana gigas</name>
    <name type="common">Pacific oyster</name>
    <name type="synonym">Crassostrea gigas</name>
    <dbReference type="NCBI Taxonomy" id="29159"/>
    <lineage>
        <taxon>Eukaryota</taxon>
        <taxon>Metazoa</taxon>
        <taxon>Spiralia</taxon>
        <taxon>Lophotrochozoa</taxon>
        <taxon>Mollusca</taxon>
        <taxon>Bivalvia</taxon>
        <taxon>Autobranchia</taxon>
        <taxon>Pteriomorphia</taxon>
        <taxon>Ostreida</taxon>
        <taxon>Ostreoidea</taxon>
        <taxon>Ostreidae</taxon>
        <taxon>Magallana</taxon>
    </lineage>
</organism>